<organism evidence="2 3">
    <name type="scientific">Rhizobium lentis</name>
    <dbReference type="NCBI Taxonomy" id="1138194"/>
    <lineage>
        <taxon>Bacteria</taxon>
        <taxon>Pseudomonadati</taxon>
        <taxon>Pseudomonadota</taxon>
        <taxon>Alphaproteobacteria</taxon>
        <taxon>Hyphomicrobiales</taxon>
        <taxon>Rhizobiaceae</taxon>
        <taxon>Rhizobium/Agrobacterium group</taxon>
        <taxon>Rhizobium</taxon>
    </lineage>
</organism>
<evidence type="ECO:0000313" key="3">
    <source>
        <dbReference type="Proteomes" id="UP000770629"/>
    </source>
</evidence>
<reference evidence="2 3" key="1">
    <citation type="submission" date="2020-04" db="EMBL/GenBank/DDBJ databases">
        <title>Global-level population genomics: horizontal gene transfer, symbiosis and evolution in Rhizobia.</title>
        <authorList>
            <person name="Gai Y."/>
        </authorList>
    </citation>
    <scope>NUCLEOTIDE SEQUENCE [LARGE SCALE GENOMIC DNA]</scope>
    <source>
        <strain evidence="2 3">BLR33</strain>
    </source>
</reference>
<dbReference type="Proteomes" id="UP000770629">
    <property type="component" value="Unassembled WGS sequence"/>
</dbReference>
<evidence type="ECO:0000259" key="1">
    <source>
        <dbReference type="Pfam" id="PF20247"/>
    </source>
</evidence>
<keyword evidence="3" id="KW-1185">Reference proteome</keyword>
<dbReference type="EMBL" id="JABDYF010000007">
    <property type="protein sequence ID" value="MBX5091013.1"/>
    <property type="molecule type" value="Genomic_DNA"/>
</dbReference>
<proteinExistence type="predicted"/>
<protein>
    <recommendedName>
        <fullName evidence="1">DUF6602 domain-containing protein</fullName>
    </recommendedName>
</protein>
<sequence length="251" mass="28829">MRKRIHQGHAVPDFVDRFGIAIAHFSLRIRETKNIRHRGAKGAERETDIRHFLKELLPSRYEVVIGEAVDLFGNKSPQMDVIIFDRDKNFPFYAGDYFVIPAEALLVSIEVKSKLNAAEAEKCIKSATDLKDLRPGKQKIVRNVGTETNKFRYFHVVFAYDTDLGETDWATKEADRLTNGSSTAIDFVYVLDRGLINLKDRKVMPEDNETGQALVALHFAINNFLDRENGRRDPAPYFSYATDLNRFWKKT</sequence>
<name>A0ABS7IGK6_9HYPH</name>
<dbReference type="InterPro" id="IPR046537">
    <property type="entry name" value="DUF6602"/>
</dbReference>
<accession>A0ABS7IGK6</accession>
<feature type="domain" description="DUF6602" evidence="1">
    <location>
        <begin position="31"/>
        <end position="133"/>
    </location>
</feature>
<dbReference type="Pfam" id="PF20247">
    <property type="entry name" value="DUF6602"/>
    <property type="match status" value="1"/>
</dbReference>
<gene>
    <name evidence="2" type="ORF">HJB60_17810</name>
</gene>
<comment type="caution">
    <text evidence="2">The sequence shown here is derived from an EMBL/GenBank/DDBJ whole genome shotgun (WGS) entry which is preliminary data.</text>
</comment>
<dbReference type="RefSeq" id="WP_221120310.1">
    <property type="nucleotide sequence ID" value="NZ_JABDYF010000007.1"/>
</dbReference>
<dbReference type="CDD" id="cd21173">
    <property type="entry name" value="NucC-like"/>
    <property type="match status" value="1"/>
</dbReference>
<evidence type="ECO:0000313" key="2">
    <source>
        <dbReference type="EMBL" id="MBX5091013.1"/>
    </source>
</evidence>